<organism evidence="2 3">
    <name type="scientific">Streptomyces antimycoticus</name>
    <dbReference type="NCBI Taxonomy" id="68175"/>
    <lineage>
        <taxon>Bacteria</taxon>
        <taxon>Bacillati</taxon>
        <taxon>Actinomycetota</taxon>
        <taxon>Actinomycetes</taxon>
        <taxon>Kitasatosporales</taxon>
        <taxon>Streptomycetaceae</taxon>
        <taxon>Streptomyces</taxon>
        <taxon>Streptomyces violaceusniger group</taxon>
    </lineage>
</organism>
<sequence>MNMHDLNIAIAQQLKAITGDAGAFVVGLLSDDISKDDQITFALRLAEHIKERADSTAGMVIEGGVLDDGGSGRPALPAATNERVDHPCPADDD</sequence>
<proteinExistence type="predicted"/>
<gene>
    <name evidence="2" type="ORF">SSPO_026970</name>
</gene>
<evidence type="ECO:0000256" key="1">
    <source>
        <dbReference type="SAM" id="MobiDB-lite"/>
    </source>
</evidence>
<name>A0A499UST9_9ACTN</name>
<accession>A0A499UST9</accession>
<dbReference type="EMBL" id="AP019620">
    <property type="protein sequence ID" value="BBJ39979.1"/>
    <property type="molecule type" value="Genomic_DNA"/>
</dbReference>
<reference evidence="2 3" key="1">
    <citation type="journal article" date="2020" name="Int. J. Syst. Evol. Microbiol.">
        <title>Reclassification of Streptomyces castelarensis and Streptomyces sporoclivatus as later heterotypic synonyms of Streptomyces antimycoticus.</title>
        <authorList>
            <person name="Komaki H."/>
            <person name="Tamura T."/>
        </authorList>
    </citation>
    <scope>NUCLEOTIDE SEQUENCE [LARGE SCALE GENOMIC DNA]</scope>
    <source>
        <strain evidence="2 3">NBRC 100767</strain>
    </source>
</reference>
<dbReference type="AlphaFoldDB" id="A0A499UST9"/>
<dbReference type="Proteomes" id="UP000463951">
    <property type="component" value="Chromosome"/>
</dbReference>
<feature type="compositionally biased region" description="Basic and acidic residues" evidence="1">
    <location>
        <begin position="82"/>
        <end position="93"/>
    </location>
</feature>
<evidence type="ECO:0000313" key="3">
    <source>
        <dbReference type="Proteomes" id="UP000463951"/>
    </source>
</evidence>
<protein>
    <submittedName>
        <fullName evidence="2">Uncharacterized protein</fullName>
    </submittedName>
</protein>
<evidence type="ECO:0000313" key="2">
    <source>
        <dbReference type="EMBL" id="BBJ39979.1"/>
    </source>
</evidence>
<feature type="region of interest" description="Disordered" evidence="1">
    <location>
        <begin position="66"/>
        <end position="93"/>
    </location>
</feature>